<dbReference type="SUPFAM" id="SSF53098">
    <property type="entry name" value="Ribonuclease H-like"/>
    <property type="match status" value="1"/>
</dbReference>
<accession>A0ABS4BUA3</accession>
<proteinExistence type="predicted"/>
<comment type="caution">
    <text evidence="2">The sequence shown here is derived from an EMBL/GenBank/DDBJ whole genome shotgun (WGS) entry which is preliminary data.</text>
</comment>
<dbReference type="PROSITE" id="PS50994">
    <property type="entry name" value="INTEGRASE"/>
    <property type="match status" value="1"/>
</dbReference>
<dbReference type="InterPro" id="IPR001584">
    <property type="entry name" value="Integrase_cat-core"/>
</dbReference>
<gene>
    <name evidence="2" type="ORF">J8H85_10060</name>
</gene>
<dbReference type="Proteomes" id="UP000670776">
    <property type="component" value="Unassembled WGS sequence"/>
</dbReference>
<name>A0ABS4BUA3_9FLAO</name>
<dbReference type="Pfam" id="PF00665">
    <property type="entry name" value="rve"/>
    <property type="match status" value="1"/>
</dbReference>
<evidence type="ECO:0000313" key="3">
    <source>
        <dbReference type="Proteomes" id="UP000670776"/>
    </source>
</evidence>
<protein>
    <submittedName>
        <fullName evidence="2">Transposase family protein</fullName>
    </submittedName>
</protein>
<feature type="domain" description="Integrase catalytic" evidence="1">
    <location>
        <begin position="2"/>
        <end position="197"/>
    </location>
</feature>
<evidence type="ECO:0000259" key="1">
    <source>
        <dbReference type="PROSITE" id="PS50994"/>
    </source>
</evidence>
<keyword evidence="3" id="KW-1185">Reference proteome</keyword>
<evidence type="ECO:0000313" key="2">
    <source>
        <dbReference type="EMBL" id="MBP0904172.1"/>
    </source>
</evidence>
<dbReference type="RefSeq" id="WP_209655069.1">
    <property type="nucleotide sequence ID" value="NZ_JAGJCB010000008.1"/>
</dbReference>
<dbReference type="InterPro" id="IPR012337">
    <property type="entry name" value="RNaseH-like_sf"/>
</dbReference>
<dbReference type="EMBL" id="JAGJCB010000008">
    <property type="protein sequence ID" value="MBP0904172.1"/>
    <property type="molecule type" value="Genomic_DNA"/>
</dbReference>
<dbReference type="Gene3D" id="3.30.420.10">
    <property type="entry name" value="Ribonuclease H-like superfamily/Ribonuclease H"/>
    <property type="match status" value="1"/>
</dbReference>
<dbReference type="InterPro" id="IPR036397">
    <property type="entry name" value="RNaseH_sf"/>
</dbReference>
<sequence>MIDGTPMQFYCWDNSRTKMIRLYLFAIKDVCSRKIVGFDVSYSETRFNILNALKIAVMNEGYLPSEIVSDNFSAGKTEEILDLKEQMTRMGIKWRNSKVGNAQDKSYIERFFGVFQSVECALYEGYIGEGVTSKRNNRPNPDFIQKMAKKNGLLMPNEMKSRIATMIAKYNERNISGRKSPNQISNDMPKPNAIPMDSVKTALMFWSKTSHTVKRGMVKIKVNKIQHTYEIACNDTKLKLQNKKVAVRYNEKDLDWIMLFDYKTDLPICECKKSIKTQMGHVDLDEAETLKIIKSEAKKKSYKTHIENEVKKVFDKGLNEANLDELELTHPLSLEKNQVNSKESKELLEIFYNENHITKDQEKLKTIKPIGKIERSNIEDAHDFLLVKKSLGKGSLKPI</sequence>
<reference evidence="2 3" key="1">
    <citation type="submission" date="2021-04" db="EMBL/GenBank/DDBJ databases">
        <title>Mariniflexile gromovii gen. nov., sp. nov., a gliding bacterium isolated from the sea urchin Strongylocentrotus intermedius.</title>
        <authorList>
            <person name="Ko S."/>
            <person name="Le V."/>
            <person name="Ahn C.-Y."/>
            <person name="Oh H.-M."/>
        </authorList>
    </citation>
    <scope>NUCLEOTIDE SEQUENCE [LARGE SCALE GENOMIC DNA]</scope>
    <source>
        <strain evidence="2 3">KCTC 12570</strain>
    </source>
</reference>
<organism evidence="2 3">
    <name type="scientific">Mariniflexile gromovii</name>
    <dbReference type="NCBI Taxonomy" id="362523"/>
    <lineage>
        <taxon>Bacteria</taxon>
        <taxon>Pseudomonadati</taxon>
        <taxon>Bacteroidota</taxon>
        <taxon>Flavobacteriia</taxon>
        <taxon>Flavobacteriales</taxon>
        <taxon>Flavobacteriaceae</taxon>
        <taxon>Mariniflexile</taxon>
    </lineage>
</organism>